<name>A0A2N1M2E4_9GLOM</name>
<reference evidence="1 2" key="2">
    <citation type="submission" date="2017-10" db="EMBL/GenBank/DDBJ databases">
        <title>Extensive intraspecific genome diversity in a model arbuscular mycorrhizal fungus.</title>
        <authorList>
            <person name="Chen E.C.H."/>
            <person name="Morin E."/>
            <person name="Baudet D."/>
            <person name="Noel J."/>
            <person name="Ndikumana S."/>
            <person name="Charron P."/>
            <person name="St-Onge C."/>
            <person name="Giorgi J."/>
            <person name="Grigoriev I.V."/>
            <person name="Roux C."/>
            <person name="Martin F.M."/>
            <person name="Corradi N."/>
        </authorList>
    </citation>
    <scope>NUCLEOTIDE SEQUENCE [LARGE SCALE GENOMIC DNA]</scope>
    <source>
        <strain evidence="1 2">C2</strain>
    </source>
</reference>
<gene>
    <name evidence="1" type="ORF">RhiirC2_801521</name>
</gene>
<evidence type="ECO:0000313" key="1">
    <source>
        <dbReference type="EMBL" id="PKK55783.1"/>
    </source>
</evidence>
<proteinExistence type="predicted"/>
<evidence type="ECO:0000313" key="2">
    <source>
        <dbReference type="Proteomes" id="UP000233469"/>
    </source>
</evidence>
<dbReference type="EMBL" id="LLXL01006841">
    <property type="protein sequence ID" value="PKK55783.1"/>
    <property type="molecule type" value="Genomic_DNA"/>
</dbReference>
<protein>
    <submittedName>
        <fullName evidence="1">Uncharacterized protein</fullName>
    </submittedName>
</protein>
<comment type="caution">
    <text evidence="1">The sequence shown here is derived from an EMBL/GenBank/DDBJ whole genome shotgun (WGS) entry which is preliminary data.</text>
</comment>
<dbReference type="AlphaFoldDB" id="A0A2N1M2E4"/>
<dbReference type="Proteomes" id="UP000233469">
    <property type="component" value="Unassembled WGS sequence"/>
</dbReference>
<organism evidence="1 2">
    <name type="scientific">Rhizophagus irregularis</name>
    <dbReference type="NCBI Taxonomy" id="588596"/>
    <lineage>
        <taxon>Eukaryota</taxon>
        <taxon>Fungi</taxon>
        <taxon>Fungi incertae sedis</taxon>
        <taxon>Mucoromycota</taxon>
        <taxon>Glomeromycotina</taxon>
        <taxon>Glomeromycetes</taxon>
        <taxon>Glomerales</taxon>
        <taxon>Glomeraceae</taxon>
        <taxon>Rhizophagus</taxon>
    </lineage>
</organism>
<accession>A0A2N1M2E4</accession>
<reference evidence="1 2" key="1">
    <citation type="submission" date="2016-04" db="EMBL/GenBank/DDBJ databases">
        <title>Genome analyses suggest a sexual origin of heterokaryosis in a supposedly ancient asexual fungus.</title>
        <authorList>
            <person name="Ropars J."/>
            <person name="Sedzielewska K."/>
            <person name="Noel J."/>
            <person name="Charron P."/>
            <person name="Farinelli L."/>
            <person name="Marton T."/>
            <person name="Kruger M."/>
            <person name="Pelin A."/>
            <person name="Brachmann A."/>
            <person name="Corradi N."/>
        </authorList>
    </citation>
    <scope>NUCLEOTIDE SEQUENCE [LARGE SCALE GENOMIC DNA]</scope>
    <source>
        <strain evidence="1 2">C2</strain>
    </source>
</reference>
<sequence>MLRIEDALTPPFRKTVLYNSHVGRIVKDKIGTILDLTLSSPSQKARIRRA</sequence>